<proteinExistence type="predicted"/>
<dbReference type="Pfam" id="PF01266">
    <property type="entry name" value="DAO"/>
    <property type="match status" value="1"/>
</dbReference>
<reference evidence="4 5" key="1">
    <citation type="submission" date="2019-10" db="EMBL/GenBank/DDBJ databases">
        <title>Draft whole-genome sequence of the purple nonsulfur photosynthetic bacterium Roseospira navarrensis DSM 15114.</title>
        <authorList>
            <person name="Kyndt J.A."/>
            <person name="Meyer T.E."/>
        </authorList>
    </citation>
    <scope>NUCLEOTIDE SEQUENCE [LARGE SCALE GENOMIC DNA]</scope>
    <source>
        <strain evidence="4 5">DSM 15114</strain>
    </source>
</reference>
<dbReference type="Gene3D" id="3.50.50.60">
    <property type="entry name" value="FAD/NAD(P)-binding domain"/>
    <property type="match status" value="1"/>
</dbReference>
<sequence>MTARTPHPPSLWAAVSPPTPERPPLTGDATADVAIVGAGFTGLSTALALAARGVRPVVLEAAAVGWGGSGRNNGQVIPVLSKAEPDELEARFGETGERLVALIRDSASILFDLVRAEGIEAEAEQTGWVQPAHAPDRVRVSAARVEAWAKRGAPAQMLDREETTALMGSSYWHGAMLNPTGGSINPLRLAQGMAAAAERHGATVHEDTPVSRLERAGDGWRLETPTGRLTARAVLLATNAYTDAHAPGLARRLARTVVPVPSWQMATEPLPDAVAKTVTPGRHAVSDTRGDLHFFRLDARNRLVTGGALVTKVNGTERIRRLATARVARMFPQIGPVGFTHIWNGDIGITWDRMPHVHRLGPGLWTWIGCNGRGVALSVALGPQLAAALLGDREGAAALPVTDVHPIPGHALGRRLATLMLPVYRRRDRRPLPA</sequence>
<evidence type="ECO:0000256" key="2">
    <source>
        <dbReference type="SAM" id="MobiDB-lite"/>
    </source>
</evidence>
<dbReference type="GO" id="GO:0016491">
    <property type="term" value="F:oxidoreductase activity"/>
    <property type="evidence" value="ECO:0007669"/>
    <property type="project" value="UniProtKB-KW"/>
</dbReference>
<dbReference type="SUPFAM" id="SSF51905">
    <property type="entry name" value="FAD/NAD(P)-binding domain"/>
    <property type="match status" value="1"/>
</dbReference>
<organism evidence="4 5">
    <name type="scientific">Roseospira navarrensis</name>
    <dbReference type="NCBI Taxonomy" id="140058"/>
    <lineage>
        <taxon>Bacteria</taxon>
        <taxon>Pseudomonadati</taxon>
        <taxon>Pseudomonadota</taxon>
        <taxon>Alphaproteobacteria</taxon>
        <taxon>Rhodospirillales</taxon>
        <taxon>Rhodospirillaceae</taxon>
        <taxon>Roseospira</taxon>
    </lineage>
</organism>
<keyword evidence="5" id="KW-1185">Reference proteome</keyword>
<dbReference type="RefSeq" id="WP_211369086.1">
    <property type="nucleotide sequence ID" value="NZ_WIVE01000001.1"/>
</dbReference>
<feature type="region of interest" description="Disordered" evidence="2">
    <location>
        <begin position="1"/>
        <end position="28"/>
    </location>
</feature>
<gene>
    <name evidence="4" type="ORF">GHC57_00665</name>
</gene>
<name>A0A7X1ZAJ8_9PROT</name>
<accession>A0A7X1ZAJ8</accession>
<feature type="domain" description="FAD dependent oxidoreductase" evidence="3">
    <location>
        <begin position="32"/>
        <end position="386"/>
    </location>
</feature>
<keyword evidence="1" id="KW-0560">Oxidoreductase</keyword>
<dbReference type="InterPro" id="IPR006076">
    <property type="entry name" value="FAD-dep_OxRdtase"/>
</dbReference>
<dbReference type="PANTHER" id="PTHR13847:SF281">
    <property type="entry name" value="FAD DEPENDENT OXIDOREDUCTASE DOMAIN-CONTAINING PROTEIN"/>
    <property type="match status" value="1"/>
</dbReference>
<protein>
    <submittedName>
        <fullName evidence="4">FAD-dependent oxidoreductase</fullName>
    </submittedName>
</protein>
<dbReference type="PANTHER" id="PTHR13847">
    <property type="entry name" value="SARCOSINE DEHYDROGENASE-RELATED"/>
    <property type="match status" value="1"/>
</dbReference>
<evidence type="ECO:0000313" key="4">
    <source>
        <dbReference type="EMBL" id="MQX35021.1"/>
    </source>
</evidence>
<dbReference type="Gene3D" id="3.30.9.10">
    <property type="entry name" value="D-Amino Acid Oxidase, subunit A, domain 2"/>
    <property type="match status" value="1"/>
</dbReference>
<dbReference type="InterPro" id="IPR036188">
    <property type="entry name" value="FAD/NAD-bd_sf"/>
</dbReference>
<evidence type="ECO:0000259" key="3">
    <source>
        <dbReference type="Pfam" id="PF01266"/>
    </source>
</evidence>
<comment type="caution">
    <text evidence="4">The sequence shown here is derived from an EMBL/GenBank/DDBJ whole genome shotgun (WGS) entry which is preliminary data.</text>
</comment>
<dbReference type="GO" id="GO:0005737">
    <property type="term" value="C:cytoplasm"/>
    <property type="evidence" value="ECO:0007669"/>
    <property type="project" value="TreeGrafter"/>
</dbReference>
<dbReference type="Proteomes" id="UP000434582">
    <property type="component" value="Unassembled WGS sequence"/>
</dbReference>
<dbReference type="EMBL" id="WIVE01000001">
    <property type="protein sequence ID" value="MQX35021.1"/>
    <property type="molecule type" value="Genomic_DNA"/>
</dbReference>
<dbReference type="AlphaFoldDB" id="A0A7X1ZAJ8"/>
<evidence type="ECO:0000313" key="5">
    <source>
        <dbReference type="Proteomes" id="UP000434582"/>
    </source>
</evidence>
<evidence type="ECO:0000256" key="1">
    <source>
        <dbReference type="ARBA" id="ARBA00023002"/>
    </source>
</evidence>